<protein>
    <submittedName>
        <fullName evidence="2">Uncharacterized protein</fullName>
    </submittedName>
</protein>
<sequence>MMLLENRSCFSKRVRSCSGPGGGRITFVVALTELFRCRTALQRDTCCTSLGPTHGDLYAPVKVCRSFSFRRVARPAVSLSMNTGKDAKDSEENSYNNEGDRDPKDDPKGGEHNSPSTPSSSARFGRSDQGSRDIEFNLGKTTDSIAAASTEKPNPFFEYIRSLSPPDTLKRFAESAPKEVQAAMKQMIVNMLGNLPPFAFAVAITTLGQRLADLLYSTAMTGYMLRNAEYRLSLTRSLGYWSADEDRSNERLRKDIERIVPDSVIRLRNPDGTITEVPAVSYLNELCDEVRALKSELTQYEAGSNRILSYIRSLKPENLEQLTQSAGPDAIDAMKRTVKSLLEQSGVQGELPVTLPASELSSLLFWLMVLGYDIREQEVKMDFEQRFYKGFLAGSDEQNPADNEDRKGDSPA</sequence>
<dbReference type="PANTHER" id="PTHR33598">
    <property type="entry name" value="OS02G0833400 PROTEIN"/>
    <property type="match status" value="1"/>
</dbReference>
<dbReference type="Proteomes" id="UP000530660">
    <property type="component" value="Unassembled WGS sequence"/>
</dbReference>
<dbReference type="InterPro" id="IPR008479">
    <property type="entry name" value="DUF760"/>
</dbReference>
<name>A0A7J7IPX6_9RHOD</name>
<proteinExistence type="predicted"/>
<dbReference type="Pfam" id="PF05542">
    <property type="entry name" value="DUF760"/>
    <property type="match status" value="2"/>
</dbReference>
<evidence type="ECO:0000313" key="2">
    <source>
        <dbReference type="EMBL" id="KAF6004790.1"/>
    </source>
</evidence>
<reference evidence="2 3" key="1">
    <citation type="journal article" date="2020" name="J. Phycol.">
        <title>Comparative genome analysis reveals Cyanidiococcus gen. nov., a new extremophilic red algal genus sister to Cyanidioschyzon (Cyanidioschyzonaceae, Rhodophyta).</title>
        <authorList>
            <person name="Liu S.-L."/>
            <person name="Chiang Y.-R."/>
            <person name="Yoon H.S."/>
            <person name="Fu H.-Y."/>
        </authorList>
    </citation>
    <scope>NUCLEOTIDE SEQUENCE [LARGE SCALE GENOMIC DNA]</scope>
    <source>
        <strain evidence="2 3">THAL066</strain>
    </source>
</reference>
<organism evidence="2 3">
    <name type="scientific">Cyanidiococcus yangmingshanensis</name>
    <dbReference type="NCBI Taxonomy" id="2690220"/>
    <lineage>
        <taxon>Eukaryota</taxon>
        <taxon>Rhodophyta</taxon>
        <taxon>Bangiophyceae</taxon>
        <taxon>Cyanidiales</taxon>
        <taxon>Cyanidiaceae</taxon>
        <taxon>Cyanidiococcus</taxon>
    </lineage>
</organism>
<feature type="region of interest" description="Disordered" evidence="1">
    <location>
        <begin position="80"/>
        <end position="133"/>
    </location>
</feature>
<evidence type="ECO:0000313" key="3">
    <source>
        <dbReference type="Proteomes" id="UP000530660"/>
    </source>
</evidence>
<dbReference type="OrthoDB" id="4115at2759"/>
<dbReference type="PANTHER" id="PTHR33598:SF4">
    <property type="entry name" value="OS02G0833400 PROTEIN"/>
    <property type="match status" value="1"/>
</dbReference>
<dbReference type="EMBL" id="VWRR01000002">
    <property type="protein sequence ID" value="KAF6004790.1"/>
    <property type="molecule type" value="Genomic_DNA"/>
</dbReference>
<accession>A0A7J7IPX6</accession>
<comment type="caution">
    <text evidence="2">The sequence shown here is derived from an EMBL/GenBank/DDBJ whole genome shotgun (WGS) entry which is preliminary data.</text>
</comment>
<keyword evidence="3" id="KW-1185">Reference proteome</keyword>
<evidence type="ECO:0000256" key="1">
    <source>
        <dbReference type="SAM" id="MobiDB-lite"/>
    </source>
</evidence>
<feature type="compositionally biased region" description="Polar residues" evidence="1">
    <location>
        <begin position="113"/>
        <end position="122"/>
    </location>
</feature>
<gene>
    <name evidence="2" type="ORF">F1559_001687</name>
</gene>
<feature type="compositionally biased region" description="Basic and acidic residues" evidence="1">
    <location>
        <begin position="98"/>
        <end position="111"/>
    </location>
</feature>
<dbReference type="AlphaFoldDB" id="A0A7J7IPX6"/>